<dbReference type="Proteomes" id="UP001620234">
    <property type="component" value="Unassembled WGS sequence"/>
</dbReference>
<gene>
    <name evidence="2" type="ORF">ACI2I3_00720</name>
</gene>
<comment type="caution">
    <text evidence="2">The sequence shown here is derived from an EMBL/GenBank/DDBJ whole genome shotgun (WGS) entry which is preliminary data.</text>
</comment>
<keyword evidence="1" id="KW-0812">Transmembrane</keyword>
<feature type="transmembrane region" description="Helical" evidence="1">
    <location>
        <begin position="6"/>
        <end position="23"/>
    </location>
</feature>
<evidence type="ECO:0000313" key="2">
    <source>
        <dbReference type="EMBL" id="MFK3999857.1"/>
    </source>
</evidence>
<keyword evidence="1" id="KW-1133">Transmembrane helix</keyword>
<proteinExistence type="predicted"/>
<keyword evidence="3" id="KW-1185">Reference proteome</keyword>
<dbReference type="RefSeq" id="WP_404671702.1">
    <property type="nucleotide sequence ID" value="NZ_JBJDPD010000001.1"/>
</dbReference>
<sequence length="66" mass="7406">MTTFHVTLVLFVFVVYNAGLYSGRRLERLDIKTNTPPKPLLHELLNLAISLASLLLGAYTVSWFLG</sequence>
<keyword evidence="1" id="KW-0472">Membrane</keyword>
<evidence type="ECO:0000313" key="3">
    <source>
        <dbReference type="Proteomes" id="UP001620234"/>
    </source>
</evidence>
<feature type="transmembrane region" description="Helical" evidence="1">
    <location>
        <begin position="44"/>
        <end position="65"/>
    </location>
</feature>
<dbReference type="EMBL" id="JBJDPD010000001">
    <property type="protein sequence ID" value="MFK3999857.1"/>
    <property type="molecule type" value="Genomic_DNA"/>
</dbReference>
<reference evidence="2 3" key="1">
    <citation type="submission" date="2024-11" db="EMBL/GenBank/DDBJ databases">
        <title>The Natural Products Discovery Center: Release of the First 8490 Sequenced Strains for Exploring Actinobacteria Biosynthetic Diversity.</title>
        <authorList>
            <person name="Kalkreuter E."/>
            <person name="Kautsar S.A."/>
            <person name="Yang D."/>
            <person name="Bader C.D."/>
            <person name="Teijaro C.N."/>
            <person name="Fluegel L."/>
            <person name="Davis C.M."/>
            <person name="Simpson J.R."/>
            <person name="Lauterbach L."/>
            <person name="Steele A.D."/>
            <person name="Gui C."/>
            <person name="Meng S."/>
            <person name="Li G."/>
            <person name="Viehrig K."/>
            <person name="Ye F."/>
            <person name="Su P."/>
            <person name="Kiefer A.F."/>
            <person name="Nichols A."/>
            <person name="Cepeda A.J."/>
            <person name="Yan W."/>
            <person name="Fan B."/>
            <person name="Jiang Y."/>
            <person name="Adhikari A."/>
            <person name="Zheng C.-J."/>
            <person name="Schuster L."/>
            <person name="Cowan T.M."/>
            <person name="Smanski M.J."/>
            <person name="Chevrette M.G."/>
            <person name="De Carvalho L.P.S."/>
            <person name="Shen B."/>
        </authorList>
    </citation>
    <scope>NUCLEOTIDE SEQUENCE [LARGE SCALE GENOMIC DNA]</scope>
    <source>
        <strain evidence="2 3">NPDC077433</strain>
    </source>
</reference>
<evidence type="ECO:0000256" key="1">
    <source>
        <dbReference type="SAM" id="Phobius"/>
    </source>
</evidence>
<protein>
    <submittedName>
        <fullName evidence="2">Uncharacterized protein</fullName>
    </submittedName>
</protein>
<accession>A0ABW8L5Y4</accession>
<name>A0ABW8L5Y4_9GAMM</name>
<organism evidence="2 3">
    <name type="scientific">Psychrobacter namhaensis</name>
    <dbReference type="NCBI Taxonomy" id="292734"/>
    <lineage>
        <taxon>Bacteria</taxon>
        <taxon>Pseudomonadati</taxon>
        <taxon>Pseudomonadota</taxon>
        <taxon>Gammaproteobacteria</taxon>
        <taxon>Moraxellales</taxon>
        <taxon>Moraxellaceae</taxon>
        <taxon>Psychrobacter</taxon>
    </lineage>
</organism>